<evidence type="ECO:0000313" key="3">
    <source>
        <dbReference type="Proteomes" id="UP000317036"/>
    </source>
</evidence>
<dbReference type="OrthoDB" id="9805924at2"/>
<protein>
    <submittedName>
        <fullName evidence="2">GNAT family N-acetyltransferase</fullName>
    </submittedName>
</protein>
<dbReference type="PROSITE" id="PS51186">
    <property type="entry name" value="GNAT"/>
    <property type="match status" value="1"/>
</dbReference>
<proteinExistence type="predicted"/>
<keyword evidence="2" id="KW-0808">Transferase</keyword>
<dbReference type="SUPFAM" id="SSF55729">
    <property type="entry name" value="Acyl-CoA N-acyltransferases (Nat)"/>
    <property type="match status" value="1"/>
</dbReference>
<gene>
    <name evidence="2" type="ORF">FPZ49_33060</name>
</gene>
<dbReference type="RefSeq" id="WP_144854618.1">
    <property type="nucleotide sequence ID" value="NZ_VNJI01000074.1"/>
</dbReference>
<evidence type="ECO:0000259" key="1">
    <source>
        <dbReference type="PROSITE" id="PS51186"/>
    </source>
</evidence>
<evidence type="ECO:0000313" key="2">
    <source>
        <dbReference type="EMBL" id="TVY00345.1"/>
    </source>
</evidence>
<dbReference type="Gene3D" id="3.40.630.30">
    <property type="match status" value="1"/>
</dbReference>
<keyword evidence="3" id="KW-1185">Reference proteome</keyword>
<feature type="domain" description="N-acetyltransferase" evidence="1">
    <location>
        <begin position="1"/>
        <end position="142"/>
    </location>
</feature>
<dbReference type="GO" id="GO:0016747">
    <property type="term" value="F:acyltransferase activity, transferring groups other than amino-acyl groups"/>
    <property type="evidence" value="ECO:0007669"/>
    <property type="project" value="InterPro"/>
</dbReference>
<organism evidence="2 3">
    <name type="scientific">Paenibacillus cremeus</name>
    <dbReference type="NCBI Taxonomy" id="2163881"/>
    <lineage>
        <taxon>Bacteria</taxon>
        <taxon>Bacillati</taxon>
        <taxon>Bacillota</taxon>
        <taxon>Bacilli</taxon>
        <taxon>Bacillales</taxon>
        <taxon>Paenibacillaceae</taxon>
        <taxon>Paenibacillus</taxon>
    </lineage>
</organism>
<dbReference type="EMBL" id="VNJI01000074">
    <property type="protein sequence ID" value="TVY00345.1"/>
    <property type="molecule type" value="Genomic_DNA"/>
</dbReference>
<name>A0A559JKF3_9BACL</name>
<comment type="caution">
    <text evidence="2">The sequence shown here is derived from an EMBL/GenBank/DDBJ whole genome shotgun (WGS) entry which is preliminary data.</text>
</comment>
<dbReference type="InterPro" id="IPR016181">
    <property type="entry name" value="Acyl_CoA_acyltransferase"/>
</dbReference>
<dbReference type="Proteomes" id="UP000317036">
    <property type="component" value="Unassembled WGS sequence"/>
</dbReference>
<dbReference type="CDD" id="cd04301">
    <property type="entry name" value="NAT_SF"/>
    <property type="match status" value="1"/>
</dbReference>
<dbReference type="AlphaFoldDB" id="A0A559JKF3"/>
<accession>A0A559JKF3</accession>
<reference evidence="2 3" key="1">
    <citation type="submission" date="2019-07" db="EMBL/GenBank/DDBJ databases">
        <authorList>
            <person name="Kim J."/>
        </authorList>
    </citation>
    <scope>NUCLEOTIDE SEQUENCE [LARGE SCALE GENOMIC DNA]</scope>
    <source>
        <strain evidence="2 3">JC52</strain>
    </source>
</reference>
<dbReference type="InterPro" id="IPR000182">
    <property type="entry name" value="GNAT_dom"/>
</dbReference>
<sequence length="142" mass="16722">MAIVMIESDEQIRSTYFLMKQLRPHLEEATYVSRVKEQQSSYGYKLIALMDDEGIARAAAGYRICESLAWGRHVYVDDLITDEATRSRGYAKQLFDWLEEETSKQQCTALHLDSGYQRHDAHRFYLNCGMRIICHHFEKMYK</sequence>
<dbReference type="Pfam" id="PF00583">
    <property type="entry name" value="Acetyltransf_1"/>
    <property type="match status" value="1"/>
</dbReference>